<dbReference type="STRING" id="909626.AQJ91_42880"/>
<comment type="caution">
    <text evidence="2">The sequence shown here is derived from an EMBL/GenBank/DDBJ whole genome shotgun (WGS) entry which is preliminary data.</text>
</comment>
<dbReference type="AlphaFoldDB" id="A0A101UQR2"/>
<feature type="compositionally biased region" description="Low complexity" evidence="1">
    <location>
        <begin position="15"/>
        <end position="29"/>
    </location>
</feature>
<dbReference type="EMBL" id="LMXB01000120">
    <property type="protein sequence ID" value="KUO15159.1"/>
    <property type="molecule type" value="Genomic_DNA"/>
</dbReference>
<feature type="region of interest" description="Disordered" evidence="1">
    <location>
        <begin position="1"/>
        <end position="44"/>
    </location>
</feature>
<sequence>MSLTAGSRPDGTRPPAAVEEPTAAVATAAAKDRVPRKTSKAGKAGKVPWRIRLRRDRTLILMTLPVTVPLLIFN</sequence>
<protein>
    <submittedName>
        <fullName evidence="2">Uncharacterized protein</fullName>
    </submittedName>
</protein>
<evidence type="ECO:0000256" key="1">
    <source>
        <dbReference type="SAM" id="MobiDB-lite"/>
    </source>
</evidence>
<name>A0A101UQR2_9ACTN</name>
<evidence type="ECO:0000313" key="2">
    <source>
        <dbReference type="EMBL" id="KUO15159.1"/>
    </source>
</evidence>
<evidence type="ECO:0000313" key="3">
    <source>
        <dbReference type="Proteomes" id="UP000053260"/>
    </source>
</evidence>
<gene>
    <name evidence="2" type="ORF">AQJ91_42880</name>
</gene>
<organism evidence="2 3">
    <name type="scientific">Streptomyces dysideae</name>
    <dbReference type="NCBI Taxonomy" id="909626"/>
    <lineage>
        <taxon>Bacteria</taxon>
        <taxon>Bacillati</taxon>
        <taxon>Actinomycetota</taxon>
        <taxon>Actinomycetes</taxon>
        <taxon>Kitasatosporales</taxon>
        <taxon>Streptomycetaceae</taxon>
        <taxon>Streptomyces</taxon>
    </lineage>
</organism>
<dbReference type="Proteomes" id="UP000053260">
    <property type="component" value="Unassembled WGS sequence"/>
</dbReference>
<keyword evidence="3" id="KW-1185">Reference proteome</keyword>
<dbReference type="RefSeq" id="WP_067033838.1">
    <property type="nucleotide sequence ID" value="NZ_KQ949121.1"/>
</dbReference>
<proteinExistence type="predicted"/>
<accession>A0A101UQR2</accession>
<reference evidence="2 3" key="1">
    <citation type="submission" date="2015-10" db="EMBL/GenBank/DDBJ databases">
        <title>Draft genome sequence of Streptomyces sp. RV15, isolated from a marine sponge.</title>
        <authorList>
            <person name="Ruckert C."/>
            <person name="Abdelmohsen U.R."/>
            <person name="Winkler A."/>
            <person name="Hentschel U."/>
            <person name="Kalinowski J."/>
            <person name="Kampfer P."/>
            <person name="Glaeser S."/>
        </authorList>
    </citation>
    <scope>NUCLEOTIDE SEQUENCE [LARGE SCALE GENOMIC DNA]</scope>
    <source>
        <strain evidence="2 3">RV15</strain>
    </source>
</reference>